<keyword evidence="4" id="KW-1185">Reference proteome</keyword>
<dbReference type="Proteomes" id="UP000053259">
    <property type="component" value="Unassembled WGS sequence"/>
</dbReference>
<dbReference type="OrthoDB" id="71600at2759"/>
<dbReference type="STRING" id="253628.A0A0D2B4U9"/>
<protein>
    <recommendedName>
        <fullName evidence="5">Tetraspanin Tsp3</fullName>
    </recommendedName>
</protein>
<proteinExistence type="predicted"/>
<dbReference type="AlphaFoldDB" id="A0A0D2B4U9"/>
<dbReference type="InParanoid" id="A0A0D2B4U9"/>
<keyword evidence="2" id="KW-0812">Transmembrane</keyword>
<dbReference type="VEuPathDB" id="FungiDB:PV09_02736"/>
<feature type="transmembrane region" description="Helical" evidence="2">
    <location>
        <begin position="186"/>
        <end position="207"/>
    </location>
</feature>
<feature type="transmembrane region" description="Helical" evidence="2">
    <location>
        <begin position="41"/>
        <end position="62"/>
    </location>
</feature>
<feature type="transmembrane region" description="Helical" evidence="2">
    <location>
        <begin position="83"/>
        <end position="104"/>
    </location>
</feature>
<reference evidence="3 4" key="1">
    <citation type="submission" date="2015-01" db="EMBL/GenBank/DDBJ databases">
        <title>The Genome Sequence of Ochroconis gallopava CBS43764.</title>
        <authorList>
            <consortium name="The Broad Institute Genomics Platform"/>
            <person name="Cuomo C."/>
            <person name="de Hoog S."/>
            <person name="Gorbushina A."/>
            <person name="Stielow B."/>
            <person name="Teixiera M."/>
            <person name="Abouelleil A."/>
            <person name="Chapman S.B."/>
            <person name="Priest M."/>
            <person name="Young S.K."/>
            <person name="Wortman J."/>
            <person name="Nusbaum C."/>
            <person name="Birren B."/>
        </authorList>
    </citation>
    <scope>NUCLEOTIDE SEQUENCE [LARGE SCALE GENOMIC DNA]</scope>
    <source>
        <strain evidence="3 4">CBS 43764</strain>
    </source>
</reference>
<gene>
    <name evidence="3" type="ORF">PV09_02736</name>
</gene>
<feature type="transmembrane region" description="Helical" evidence="2">
    <location>
        <begin position="9"/>
        <end position="29"/>
    </location>
</feature>
<evidence type="ECO:0000256" key="2">
    <source>
        <dbReference type="SAM" id="Phobius"/>
    </source>
</evidence>
<dbReference type="HOGENOM" id="CLU_055673_1_0_1"/>
<feature type="compositionally biased region" description="Acidic residues" evidence="1">
    <location>
        <begin position="247"/>
        <end position="257"/>
    </location>
</feature>
<keyword evidence="2" id="KW-0472">Membrane</keyword>
<accession>A0A0D2B4U9</accession>
<dbReference type="EMBL" id="KN847535">
    <property type="protein sequence ID" value="KIW06264.1"/>
    <property type="molecule type" value="Genomic_DNA"/>
</dbReference>
<evidence type="ECO:0000256" key="1">
    <source>
        <dbReference type="SAM" id="MobiDB-lite"/>
    </source>
</evidence>
<dbReference type="RefSeq" id="XP_016216133.1">
    <property type="nucleotide sequence ID" value="XM_016355827.1"/>
</dbReference>
<evidence type="ECO:0000313" key="4">
    <source>
        <dbReference type="Proteomes" id="UP000053259"/>
    </source>
</evidence>
<sequence>MPPSGRRAYVVFSAIYLVALTCVAVYALYTIQEHRLPIPAALAAFTLALPAIAGVVLEALTGDANKGNSRSTVLWSPKVGSKGLLSHYGVILLFVYEAVLATLAGTHISPVSGLRCGLDERWLAMFKEKNAIIGKIQDAFQCCGLHSLVDKAYPFPNKERGADACVKMYNRQRSCFDSWQSEERLMAGLLLLVTIAVAVWKVIVIYMQTRGVSWSEEAQALNREEDGAERRALEYTSAETPYRDQPEIEDGVEQEQL</sequence>
<keyword evidence="2" id="KW-1133">Transmembrane helix</keyword>
<name>A0A0D2B4U9_9PEZI</name>
<organism evidence="3 4">
    <name type="scientific">Verruconis gallopava</name>
    <dbReference type="NCBI Taxonomy" id="253628"/>
    <lineage>
        <taxon>Eukaryota</taxon>
        <taxon>Fungi</taxon>
        <taxon>Dikarya</taxon>
        <taxon>Ascomycota</taxon>
        <taxon>Pezizomycotina</taxon>
        <taxon>Dothideomycetes</taxon>
        <taxon>Pleosporomycetidae</taxon>
        <taxon>Venturiales</taxon>
        <taxon>Sympoventuriaceae</taxon>
        <taxon>Verruconis</taxon>
    </lineage>
</organism>
<feature type="region of interest" description="Disordered" evidence="1">
    <location>
        <begin position="218"/>
        <end position="257"/>
    </location>
</feature>
<evidence type="ECO:0008006" key="5">
    <source>
        <dbReference type="Google" id="ProtNLM"/>
    </source>
</evidence>
<evidence type="ECO:0000313" key="3">
    <source>
        <dbReference type="EMBL" id="KIW06264.1"/>
    </source>
</evidence>
<dbReference type="GeneID" id="27310709"/>
<feature type="compositionally biased region" description="Basic and acidic residues" evidence="1">
    <location>
        <begin position="222"/>
        <end position="233"/>
    </location>
</feature>